<evidence type="ECO:0000256" key="4">
    <source>
        <dbReference type="ARBA" id="ARBA00022764"/>
    </source>
</evidence>
<keyword evidence="6" id="KW-0812">Transmembrane</keyword>
<keyword evidence="6" id="KW-1133">Transmembrane helix</keyword>
<name>A0A2S0PFM8_9NEIS</name>
<proteinExistence type="inferred from homology"/>
<evidence type="ECO:0008006" key="11">
    <source>
        <dbReference type="Google" id="ProtNLM"/>
    </source>
</evidence>
<dbReference type="AlphaFoldDB" id="A0A2S0PFM8"/>
<gene>
    <name evidence="9" type="ORF">DAI18_18660</name>
</gene>
<evidence type="ECO:0000256" key="3">
    <source>
        <dbReference type="ARBA" id="ARBA00022729"/>
    </source>
</evidence>
<evidence type="ECO:0000256" key="6">
    <source>
        <dbReference type="SAM" id="Phobius"/>
    </source>
</evidence>
<dbReference type="PANTHER" id="PTHR32347">
    <property type="entry name" value="EFFLUX SYSTEM COMPONENT YKNX-RELATED"/>
    <property type="match status" value="1"/>
</dbReference>
<keyword evidence="4" id="KW-0574">Periplasm</keyword>
<keyword evidence="5" id="KW-0175">Coiled coil</keyword>
<dbReference type="OrthoDB" id="9813967at2"/>
<comment type="similarity">
    <text evidence="2">Belongs to the UPF0194 family.</text>
</comment>
<feature type="domain" description="CusB-like beta-barrel" evidence="8">
    <location>
        <begin position="245"/>
        <end position="330"/>
    </location>
</feature>
<evidence type="ECO:0000313" key="9">
    <source>
        <dbReference type="EMBL" id="AVY96179.1"/>
    </source>
</evidence>
<evidence type="ECO:0000256" key="5">
    <source>
        <dbReference type="ARBA" id="ARBA00023054"/>
    </source>
</evidence>
<evidence type="ECO:0000256" key="1">
    <source>
        <dbReference type="ARBA" id="ARBA00004418"/>
    </source>
</evidence>
<accession>A0A2S0PFM8</accession>
<comment type="subcellular location">
    <subcellularLocation>
        <location evidence="1">Periplasm</location>
    </subcellularLocation>
</comment>
<dbReference type="Pfam" id="PF25881">
    <property type="entry name" value="HH_YBHG"/>
    <property type="match status" value="1"/>
</dbReference>
<dbReference type="EMBL" id="CP028519">
    <property type="protein sequence ID" value="AVY96179.1"/>
    <property type="molecule type" value="Genomic_DNA"/>
</dbReference>
<dbReference type="KEGG" id="maer:DAI18_18660"/>
<dbReference type="InterPro" id="IPR050465">
    <property type="entry name" value="UPF0194_transport"/>
</dbReference>
<evidence type="ECO:0000259" key="7">
    <source>
        <dbReference type="Pfam" id="PF25881"/>
    </source>
</evidence>
<keyword evidence="6" id="KW-0472">Membrane</keyword>
<evidence type="ECO:0000313" key="10">
    <source>
        <dbReference type="Proteomes" id="UP000244173"/>
    </source>
</evidence>
<evidence type="ECO:0000256" key="2">
    <source>
        <dbReference type="ARBA" id="ARBA00010602"/>
    </source>
</evidence>
<reference evidence="9 10" key="1">
    <citation type="submission" date="2018-04" db="EMBL/GenBank/DDBJ databases">
        <title>Denitrifier Microvirgula.</title>
        <authorList>
            <person name="Anderson E."/>
            <person name="Jang J."/>
            <person name="Ishii S."/>
        </authorList>
    </citation>
    <scope>NUCLEOTIDE SEQUENCE [LARGE SCALE GENOMIC DNA]</scope>
    <source>
        <strain evidence="9 10">BE2.4</strain>
    </source>
</reference>
<keyword evidence="10" id="KW-1185">Reference proteome</keyword>
<keyword evidence="3" id="KW-0732">Signal</keyword>
<dbReference type="SUPFAM" id="SSF111369">
    <property type="entry name" value="HlyD-like secretion proteins"/>
    <property type="match status" value="2"/>
</dbReference>
<dbReference type="Gene3D" id="2.40.30.170">
    <property type="match status" value="1"/>
</dbReference>
<feature type="transmembrane region" description="Helical" evidence="6">
    <location>
        <begin position="7"/>
        <end position="25"/>
    </location>
</feature>
<dbReference type="STRING" id="1122240.GCA_000620105_02835"/>
<dbReference type="GO" id="GO:0030313">
    <property type="term" value="C:cell envelope"/>
    <property type="evidence" value="ECO:0007669"/>
    <property type="project" value="UniProtKB-SubCell"/>
</dbReference>
<dbReference type="InterPro" id="IPR059052">
    <property type="entry name" value="HH_YbhG-like"/>
</dbReference>
<dbReference type="Proteomes" id="UP000244173">
    <property type="component" value="Chromosome"/>
</dbReference>
<dbReference type="Gene3D" id="2.40.50.100">
    <property type="match status" value="2"/>
</dbReference>
<sequence>MNGKLKIAVAGLVLAGLAGSIWWLVRPSPDNGVLTLYGNVDVRQVSLAFNASERVATLTVREGDRVRRGQLLGTLDTRGATLELAQAEARQAASKQVLRRLKTGSRPEELAQARAALASAQAEDDDAGQQLARLNSVHAATAGKAVSQQDLDAAIARRQRARAARITADKALALAVSGPRDEDIAEADAQLRAAQAQTALLRYRLEQAQLTAPVDGVVRSRLLEPGDMASPQRPAYALALTDPKWVRAYVGEVDLGRLRPGMRAMVSTDSHPDQRLPGKVGYISSVAEFTPKTVQTDELRTSLVYEVRILVDDSRDRLRLGMPATVRLTPDAP</sequence>
<dbReference type="InterPro" id="IPR058792">
    <property type="entry name" value="Beta-barrel_RND_2"/>
</dbReference>
<evidence type="ECO:0000259" key="8">
    <source>
        <dbReference type="Pfam" id="PF25954"/>
    </source>
</evidence>
<feature type="domain" description="YbhG-like alpha-helical hairpin" evidence="7">
    <location>
        <begin position="78"/>
        <end position="205"/>
    </location>
</feature>
<organism evidence="9 10">
    <name type="scientific">Microvirgula aerodenitrificans</name>
    <dbReference type="NCBI Taxonomy" id="57480"/>
    <lineage>
        <taxon>Bacteria</taxon>
        <taxon>Pseudomonadati</taxon>
        <taxon>Pseudomonadota</taxon>
        <taxon>Betaproteobacteria</taxon>
        <taxon>Neisseriales</taxon>
        <taxon>Aquaspirillaceae</taxon>
        <taxon>Microvirgula</taxon>
    </lineage>
</organism>
<dbReference type="Pfam" id="PF25954">
    <property type="entry name" value="Beta-barrel_RND_2"/>
    <property type="match status" value="1"/>
</dbReference>
<dbReference type="PANTHER" id="PTHR32347:SF29">
    <property type="entry name" value="UPF0194 MEMBRANE PROTEIN YBHG"/>
    <property type="match status" value="1"/>
</dbReference>
<protein>
    <recommendedName>
        <fullName evidence="11">RND efflux pump membrane fusion protein barrel-sandwich domain-containing protein</fullName>
    </recommendedName>
</protein>